<feature type="signal peptide" evidence="1">
    <location>
        <begin position="1"/>
        <end position="31"/>
    </location>
</feature>
<dbReference type="KEGG" id="sfu:Sfum_0587"/>
<name>A0LFT4_SYNFM</name>
<accession>A0LFT4</accession>
<reference evidence="2 3" key="1">
    <citation type="submission" date="2006-10" db="EMBL/GenBank/DDBJ databases">
        <title>Complete sequence of Syntrophobacter fumaroxidans MPOB.</title>
        <authorList>
            <consortium name="US DOE Joint Genome Institute"/>
            <person name="Copeland A."/>
            <person name="Lucas S."/>
            <person name="Lapidus A."/>
            <person name="Barry K."/>
            <person name="Detter J.C."/>
            <person name="Glavina del Rio T."/>
            <person name="Hammon N."/>
            <person name="Israni S."/>
            <person name="Pitluck S."/>
            <person name="Goltsman E.G."/>
            <person name="Martinez M."/>
            <person name="Schmutz J."/>
            <person name="Larimer F."/>
            <person name="Land M."/>
            <person name="Hauser L."/>
            <person name="Kyrpides N."/>
            <person name="Kim E."/>
            <person name="Boone D.R."/>
            <person name="Brockman F."/>
            <person name="Culley D."/>
            <person name="Ferry J."/>
            <person name="Gunsalus R."/>
            <person name="McInerney M.J."/>
            <person name="Morrison M."/>
            <person name="Plugge C."/>
            <person name="Rohlin L."/>
            <person name="Scholten J."/>
            <person name="Sieber J."/>
            <person name="Stams A.J.M."/>
            <person name="Worm P."/>
            <person name="Henstra A.M."/>
            <person name="Richardson P."/>
        </authorList>
    </citation>
    <scope>NUCLEOTIDE SEQUENCE [LARGE SCALE GENOMIC DNA]</scope>
    <source>
        <strain evidence="3">DSM 10017 / MPOB</strain>
    </source>
</reference>
<dbReference type="HOGENOM" id="CLU_1552835_0_0_7"/>
<evidence type="ECO:0000313" key="2">
    <source>
        <dbReference type="EMBL" id="ABK16286.1"/>
    </source>
</evidence>
<proteinExistence type="predicted"/>
<keyword evidence="3" id="KW-1185">Reference proteome</keyword>
<keyword evidence="1" id="KW-0732">Signal</keyword>
<dbReference type="eggNOG" id="ENOG5033GFC">
    <property type="taxonomic scope" value="Bacteria"/>
</dbReference>
<evidence type="ECO:0000256" key="1">
    <source>
        <dbReference type="SAM" id="SignalP"/>
    </source>
</evidence>
<evidence type="ECO:0000313" key="3">
    <source>
        <dbReference type="Proteomes" id="UP000001784"/>
    </source>
</evidence>
<sequence precursor="true">MGNRTKRLCILLALSLWCLAASQSTVSQVLAAEEGTFTGTWVANGSKEVLAFGNGREAALFKLSGHVRLIKKIGKESDFWAECIGLADSETGSDMRCVWRSLDGEEIHLILKGTRMEQGSSITGTIIGGTGPAKGITGTIRFTWSMMSFKQATSEAGIGGFAKDLSGTYKLP</sequence>
<dbReference type="EMBL" id="CP000478">
    <property type="protein sequence ID" value="ABK16286.1"/>
    <property type="molecule type" value="Genomic_DNA"/>
</dbReference>
<dbReference type="InParanoid" id="A0LFT4"/>
<dbReference type="RefSeq" id="WP_011697459.1">
    <property type="nucleotide sequence ID" value="NC_008554.1"/>
</dbReference>
<dbReference type="OrthoDB" id="5519302at2"/>
<organism evidence="2 3">
    <name type="scientific">Syntrophobacter fumaroxidans (strain DSM 10017 / MPOB)</name>
    <dbReference type="NCBI Taxonomy" id="335543"/>
    <lineage>
        <taxon>Bacteria</taxon>
        <taxon>Pseudomonadati</taxon>
        <taxon>Thermodesulfobacteriota</taxon>
        <taxon>Syntrophobacteria</taxon>
        <taxon>Syntrophobacterales</taxon>
        <taxon>Syntrophobacteraceae</taxon>
        <taxon>Syntrophobacter</taxon>
    </lineage>
</organism>
<dbReference type="AlphaFoldDB" id="A0LFT4"/>
<feature type="chain" id="PRO_5002627193" evidence="1">
    <location>
        <begin position="32"/>
        <end position="172"/>
    </location>
</feature>
<protein>
    <submittedName>
        <fullName evidence="2">Uncharacterized protein</fullName>
    </submittedName>
</protein>
<dbReference type="STRING" id="335543.Sfum_0587"/>
<dbReference type="Proteomes" id="UP000001784">
    <property type="component" value="Chromosome"/>
</dbReference>
<gene>
    <name evidence="2" type="ordered locus">Sfum_0587</name>
</gene>